<evidence type="ECO:0000313" key="9">
    <source>
        <dbReference type="Proteomes" id="UP000187209"/>
    </source>
</evidence>
<dbReference type="InterPro" id="IPR014813">
    <property type="entry name" value="Gnl3_N_dom"/>
</dbReference>
<dbReference type="EMBL" id="MPUH01000089">
    <property type="protein sequence ID" value="OMJ91075.1"/>
    <property type="molecule type" value="Genomic_DNA"/>
</dbReference>
<dbReference type="GO" id="GO:0005730">
    <property type="term" value="C:nucleolus"/>
    <property type="evidence" value="ECO:0007669"/>
    <property type="project" value="UniProtKB-ARBA"/>
</dbReference>
<gene>
    <name evidence="8" type="ORF">SteCoe_6433</name>
</gene>
<dbReference type="InterPro" id="IPR006073">
    <property type="entry name" value="GTP-bd"/>
</dbReference>
<comment type="caution">
    <text evidence="8">The sequence shown here is derived from an EMBL/GenBank/DDBJ whole genome shotgun (WGS) entry which is preliminary data.</text>
</comment>
<accession>A0A1R2CQ11</accession>
<keyword evidence="4" id="KW-0539">Nucleus</keyword>
<protein>
    <recommendedName>
        <fullName evidence="10">CP-type G domain-containing protein</fullName>
    </recommendedName>
</protein>
<dbReference type="InterPro" id="IPR027417">
    <property type="entry name" value="P-loop_NTPase"/>
</dbReference>
<proteinExistence type="predicted"/>
<dbReference type="Pfam" id="PF01926">
    <property type="entry name" value="MMR_HSR1"/>
    <property type="match status" value="1"/>
</dbReference>
<feature type="region of interest" description="Disordered" evidence="5">
    <location>
        <begin position="29"/>
        <end position="56"/>
    </location>
</feature>
<dbReference type="Proteomes" id="UP000187209">
    <property type="component" value="Unassembled WGS sequence"/>
</dbReference>
<evidence type="ECO:0000256" key="2">
    <source>
        <dbReference type="ARBA" id="ARBA00022741"/>
    </source>
</evidence>
<evidence type="ECO:0000256" key="5">
    <source>
        <dbReference type="SAM" id="MobiDB-lite"/>
    </source>
</evidence>
<evidence type="ECO:0008006" key="10">
    <source>
        <dbReference type="Google" id="ProtNLM"/>
    </source>
</evidence>
<feature type="region of interest" description="Disordered" evidence="5">
    <location>
        <begin position="1"/>
        <end position="20"/>
    </location>
</feature>
<sequence>MHRLSRKKSKRMTLRKKHKVVREVADAKKRLRKEARRMARQGIKRPEKKDPGIPNLCPQKKELLQELQMLKKIETEHKNEVRQRLKEKQKDEEFAFLTEKTKPVYKDNSLEALISQADCIIEILDARDPYICPFMTNFIEEKIRVFVINKTDLVPEENLVQWMKVLNNNGPCFKFQCPVKEGMKDEVMKFLVDKNLKAIAVTGYPNTGKSSFINAMKGYKATNVAKLPGSTKKIEEIKVVYNDDKGKVREISFFDSPGIEMAEKGPVNALRATCYIENLEDPYTPVQGLLEKVPKEKLLIHYAIPEYKDIKEFLTHIAKKMGKVAKGGLPDFDAAAKIALHDFFLMKFPFYTPLTP</sequence>
<feature type="compositionally biased region" description="Basic residues" evidence="5">
    <location>
        <begin position="29"/>
        <end position="43"/>
    </location>
</feature>
<reference evidence="8 9" key="1">
    <citation type="submission" date="2016-11" db="EMBL/GenBank/DDBJ databases">
        <title>The macronuclear genome of Stentor coeruleus: a giant cell with tiny introns.</title>
        <authorList>
            <person name="Slabodnick M."/>
            <person name="Ruby J.G."/>
            <person name="Reiff S.B."/>
            <person name="Swart E.C."/>
            <person name="Gosai S."/>
            <person name="Prabakaran S."/>
            <person name="Witkowska E."/>
            <person name="Larue G.E."/>
            <person name="Fisher S."/>
            <person name="Freeman R.M."/>
            <person name="Gunawardena J."/>
            <person name="Chu W."/>
            <person name="Stover N.A."/>
            <person name="Gregory B.D."/>
            <person name="Nowacki M."/>
            <person name="Derisi J."/>
            <person name="Roy S.W."/>
            <person name="Marshall W.F."/>
            <person name="Sood P."/>
        </authorList>
    </citation>
    <scope>NUCLEOTIDE SEQUENCE [LARGE SCALE GENOMIC DNA]</scope>
    <source>
        <strain evidence="8">WM001</strain>
    </source>
</reference>
<evidence type="ECO:0000259" key="6">
    <source>
        <dbReference type="Pfam" id="PF01926"/>
    </source>
</evidence>
<comment type="subcellular location">
    <subcellularLocation>
        <location evidence="1">Nucleus</location>
    </subcellularLocation>
</comment>
<keyword evidence="2" id="KW-0547">Nucleotide-binding</keyword>
<feature type="domain" description="Guanine nucleotide-binding protein-like 3 N-terminal" evidence="7">
    <location>
        <begin position="14"/>
        <end position="90"/>
    </location>
</feature>
<keyword evidence="9" id="KW-1185">Reference proteome</keyword>
<name>A0A1R2CQ11_9CILI</name>
<evidence type="ECO:0000256" key="3">
    <source>
        <dbReference type="ARBA" id="ARBA00023134"/>
    </source>
</evidence>
<evidence type="ECO:0000259" key="7">
    <source>
        <dbReference type="Pfam" id="PF08701"/>
    </source>
</evidence>
<dbReference type="OrthoDB" id="10266128at2759"/>
<feature type="domain" description="G" evidence="6">
    <location>
        <begin position="199"/>
        <end position="267"/>
    </location>
</feature>
<dbReference type="AlphaFoldDB" id="A0A1R2CQ11"/>
<dbReference type="Pfam" id="PF08701">
    <property type="entry name" value="GN3L_Grn1"/>
    <property type="match status" value="1"/>
</dbReference>
<evidence type="ECO:0000256" key="1">
    <source>
        <dbReference type="ARBA" id="ARBA00004123"/>
    </source>
</evidence>
<dbReference type="Gene3D" id="3.40.50.300">
    <property type="entry name" value="P-loop containing nucleotide triphosphate hydrolases"/>
    <property type="match status" value="1"/>
</dbReference>
<dbReference type="SUPFAM" id="SSF52540">
    <property type="entry name" value="P-loop containing nucleoside triphosphate hydrolases"/>
    <property type="match status" value="1"/>
</dbReference>
<dbReference type="PANTHER" id="PTHR11089">
    <property type="entry name" value="GTP-BINDING PROTEIN-RELATED"/>
    <property type="match status" value="1"/>
</dbReference>
<dbReference type="InterPro" id="IPR023179">
    <property type="entry name" value="GTP-bd_ortho_bundle_sf"/>
</dbReference>
<evidence type="ECO:0000256" key="4">
    <source>
        <dbReference type="ARBA" id="ARBA00023242"/>
    </source>
</evidence>
<dbReference type="GO" id="GO:0005525">
    <property type="term" value="F:GTP binding"/>
    <property type="evidence" value="ECO:0007669"/>
    <property type="project" value="UniProtKB-KW"/>
</dbReference>
<dbReference type="PANTHER" id="PTHR11089:SF30">
    <property type="entry name" value="GUANINE NUCLEOTIDE-BINDING PROTEIN-LIKE 3 HOMOLOG"/>
    <property type="match status" value="1"/>
</dbReference>
<organism evidence="8 9">
    <name type="scientific">Stentor coeruleus</name>
    <dbReference type="NCBI Taxonomy" id="5963"/>
    <lineage>
        <taxon>Eukaryota</taxon>
        <taxon>Sar</taxon>
        <taxon>Alveolata</taxon>
        <taxon>Ciliophora</taxon>
        <taxon>Postciliodesmatophora</taxon>
        <taxon>Heterotrichea</taxon>
        <taxon>Heterotrichida</taxon>
        <taxon>Stentoridae</taxon>
        <taxon>Stentor</taxon>
    </lineage>
</organism>
<evidence type="ECO:0000313" key="8">
    <source>
        <dbReference type="EMBL" id="OMJ91075.1"/>
    </source>
</evidence>
<dbReference type="Gene3D" id="1.10.1580.10">
    <property type="match status" value="1"/>
</dbReference>
<keyword evidence="3" id="KW-0342">GTP-binding</keyword>
<dbReference type="InterPro" id="IPR050755">
    <property type="entry name" value="TRAFAC_YlqF/YawG_RiboMat"/>
</dbReference>